<feature type="transmembrane region" description="Helical" evidence="13">
    <location>
        <begin position="73"/>
        <end position="90"/>
    </location>
</feature>
<dbReference type="SUPFAM" id="SSF52172">
    <property type="entry name" value="CheY-like"/>
    <property type="match status" value="1"/>
</dbReference>
<dbReference type="PRINTS" id="PR00344">
    <property type="entry name" value="BCTRLSENSOR"/>
</dbReference>
<dbReference type="SUPFAM" id="SSF47384">
    <property type="entry name" value="Homodimeric domain of signal transducing histidine kinase"/>
    <property type="match status" value="1"/>
</dbReference>
<dbReference type="GO" id="GO:0000155">
    <property type="term" value="F:phosphorelay sensor kinase activity"/>
    <property type="evidence" value="ECO:0007669"/>
    <property type="project" value="InterPro"/>
</dbReference>
<dbReference type="EC" id="2.7.13.3" evidence="4"/>
<keyword evidence="7 13" id="KW-0812">Transmembrane</keyword>
<dbReference type="SUPFAM" id="SSF55785">
    <property type="entry name" value="PYP-like sensor domain (PAS domain)"/>
    <property type="match status" value="1"/>
</dbReference>
<comment type="caution">
    <text evidence="16">The sequence shown here is derived from an EMBL/GenBank/DDBJ whole genome shotgun (WGS) entry which is preliminary data.</text>
</comment>
<dbReference type="STRING" id="1265313.HRUBRA_00399"/>
<evidence type="ECO:0000256" key="13">
    <source>
        <dbReference type="SAM" id="Phobius"/>
    </source>
</evidence>
<comment type="subcellular location">
    <subcellularLocation>
        <location evidence="2">Membrane</location>
        <topology evidence="2">Multi-pass membrane protein</topology>
    </subcellularLocation>
</comment>
<feature type="transmembrane region" description="Helical" evidence="13">
    <location>
        <begin position="6"/>
        <end position="23"/>
    </location>
</feature>
<evidence type="ECO:0000256" key="9">
    <source>
        <dbReference type="ARBA" id="ARBA00022989"/>
    </source>
</evidence>
<dbReference type="HOGENOM" id="CLU_000445_22_0_6"/>
<feature type="transmembrane region" description="Helical" evidence="13">
    <location>
        <begin position="278"/>
        <end position="304"/>
    </location>
</feature>
<dbReference type="SMART" id="SM00448">
    <property type="entry name" value="REC"/>
    <property type="match status" value="1"/>
</dbReference>
<dbReference type="Pfam" id="PF02518">
    <property type="entry name" value="HATPase_c"/>
    <property type="match status" value="1"/>
</dbReference>
<dbReference type="eggNOG" id="COG4191">
    <property type="taxonomic scope" value="Bacteria"/>
</dbReference>
<feature type="transmembrane region" description="Helical" evidence="13">
    <location>
        <begin position="156"/>
        <end position="177"/>
    </location>
</feature>
<dbReference type="Proteomes" id="UP000029640">
    <property type="component" value="Unassembled WGS sequence"/>
</dbReference>
<dbReference type="AlphaFoldDB" id="A0A095XYT4"/>
<comment type="similarity">
    <text evidence="3">Belongs to the sodium:solute symporter (SSF) (TC 2.A.21) family.</text>
</comment>
<keyword evidence="12" id="KW-0175">Coiled coil</keyword>
<dbReference type="InterPro" id="IPR004358">
    <property type="entry name" value="Sig_transdc_His_kin-like_C"/>
</dbReference>
<evidence type="ECO:0000256" key="5">
    <source>
        <dbReference type="ARBA" id="ARBA00022553"/>
    </source>
</evidence>
<gene>
    <name evidence="16" type="ORF">HRUBRA_00399</name>
</gene>
<dbReference type="InterPro" id="IPR005467">
    <property type="entry name" value="His_kinase_dom"/>
</dbReference>
<feature type="transmembrane region" description="Helical" evidence="13">
    <location>
        <begin position="496"/>
        <end position="518"/>
    </location>
</feature>
<dbReference type="InterPro" id="IPR038377">
    <property type="entry name" value="Na/Glc_symporter_sf"/>
</dbReference>
<dbReference type="SUPFAM" id="SSF55874">
    <property type="entry name" value="ATPase domain of HSP90 chaperone/DNA topoisomerase II/histidine kinase"/>
    <property type="match status" value="1"/>
</dbReference>
<evidence type="ECO:0000313" key="16">
    <source>
        <dbReference type="EMBL" id="KGE04926.1"/>
    </source>
</evidence>
<dbReference type="InterPro" id="IPR036097">
    <property type="entry name" value="HisK_dim/P_sf"/>
</dbReference>
<dbReference type="InterPro" id="IPR035965">
    <property type="entry name" value="PAS-like_dom_sf"/>
</dbReference>
<feature type="domain" description="Response regulatory" evidence="15">
    <location>
        <begin position="1047"/>
        <end position="1162"/>
    </location>
</feature>
<dbReference type="Pfam" id="PF00512">
    <property type="entry name" value="HisKA"/>
    <property type="match status" value="1"/>
</dbReference>
<dbReference type="InterPro" id="IPR001789">
    <property type="entry name" value="Sig_transdc_resp-reg_receiver"/>
</dbReference>
<dbReference type="CDD" id="cd00075">
    <property type="entry name" value="HATPase"/>
    <property type="match status" value="1"/>
</dbReference>
<keyword evidence="9 13" id="KW-1133">Transmembrane helix</keyword>
<feature type="transmembrane region" description="Helical" evidence="13">
    <location>
        <begin position="118"/>
        <end position="136"/>
    </location>
</feature>
<feature type="modified residue" description="4-aspartylphosphate" evidence="11">
    <location>
        <position position="1096"/>
    </location>
</feature>
<feature type="transmembrane region" description="Helical" evidence="13">
    <location>
        <begin position="410"/>
        <end position="431"/>
    </location>
</feature>
<evidence type="ECO:0000259" key="14">
    <source>
        <dbReference type="PROSITE" id="PS50109"/>
    </source>
</evidence>
<dbReference type="Gene3D" id="1.20.1730.10">
    <property type="entry name" value="Sodium/glucose cotransporter"/>
    <property type="match status" value="1"/>
</dbReference>
<comment type="catalytic activity">
    <reaction evidence="1">
        <text>ATP + protein L-histidine = ADP + protein N-phospho-L-histidine.</text>
        <dbReference type="EC" id="2.7.13.3"/>
    </reaction>
</comment>
<keyword evidence="6" id="KW-0808">Transferase</keyword>
<dbReference type="SMART" id="SM00388">
    <property type="entry name" value="HisKA"/>
    <property type="match status" value="1"/>
</dbReference>
<evidence type="ECO:0000256" key="4">
    <source>
        <dbReference type="ARBA" id="ARBA00012438"/>
    </source>
</evidence>
<feature type="transmembrane region" description="Helical" evidence="13">
    <location>
        <begin position="240"/>
        <end position="258"/>
    </location>
</feature>
<dbReference type="RefSeq" id="WP_035513806.1">
    <property type="nucleotide sequence ID" value="NZ_KN234746.1"/>
</dbReference>
<dbReference type="CDD" id="cd00156">
    <property type="entry name" value="REC"/>
    <property type="match status" value="1"/>
</dbReference>
<dbReference type="eggNOG" id="COG0784">
    <property type="taxonomic scope" value="Bacteria"/>
</dbReference>
<dbReference type="Pfam" id="PF12860">
    <property type="entry name" value="PAS_7"/>
    <property type="match status" value="1"/>
</dbReference>
<dbReference type="Gene3D" id="3.30.450.20">
    <property type="entry name" value="PAS domain"/>
    <property type="match status" value="1"/>
</dbReference>
<evidence type="ECO:0000256" key="12">
    <source>
        <dbReference type="SAM" id="Coils"/>
    </source>
</evidence>
<feature type="transmembrane region" description="Helical" evidence="13">
    <location>
        <begin position="189"/>
        <end position="215"/>
    </location>
</feature>
<feature type="transmembrane region" description="Helical" evidence="13">
    <location>
        <begin position="466"/>
        <end position="484"/>
    </location>
</feature>
<name>A0A095XYT4_9GAMM</name>
<dbReference type="InterPro" id="IPR011006">
    <property type="entry name" value="CheY-like_superfamily"/>
</dbReference>
<dbReference type="InterPro" id="IPR036890">
    <property type="entry name" value="HATPase_C_sf"/>
</dbReference>
<evidence type="ECO:0000256" key="6">
    <source>
        <dbReference type="ARBA" id="ARBA00022679"/>
    </source>
</evidence>
<dbReference type="PANTHER" id="PTHR43047:SF9">
    <property type="entry name" value="HISTIDINE KINASE"/>
    <property type="match status" value="1"/>
</dbReference>
<feature type="transmembrane region" description="Helical" evidence="13">
    <location>
        <begin position="385"/>
        <end position="404"/>
    </location>
</feature>
<keyword evidence="5 11" id="KW-0597">Phosphoprotein</keyword>
<proteinExistence type="inferred from homology"/>
<dbReference type="Gene3D" id="3.30.565.10">
    <property type="entry name" value="Histidine kinase-like ATPase, C-terminal domain"/>
    <property type="match status" value="1"/>
</dbReference>
<dbReference type="SMART" id="SM00387">
    <property type="entry name" value="HATPase_c"/>
    <property type="match status" value="1"/>
</dbReference>
<evidence type="ECO:0000256" key="1">
    <source>
        <dbReference type="ARBA" id="ARBA00000085"/>
    </source>
</evidence>
<dbReference type="eggNOG" id="COG0591">
    <property type="taxonomic scope" value="Bacteria"/>
</dbReference>
<evidence type="ECO:0000256" key="2">
    <source>
        <dbReference type="ARBA" id="ARBA00004141"/>
    </source>
</evidence>
<dbReference type="GO" id="GO:0022857">
    <property type="term" value="F:transmembrane transporter activity"/>
    <property type="evidence" value="ECO:0007669"/>
    <property type="project" value="InterPro"/>
</dbReference>
<dbReference type="Pfam" id="PF00072">
    <property type="entry name" value="Response_reg"/>
    <property type="match status" value="1"/>
</dbReference>
<dbReference type="Gene3D" id="1.10.287.130">
    <property type="match status" value="1"/>
</dbReference>
<dbReference type="Gene3D" id="3.40.50.2300">
    <property type="match status" value="1"/>
</dbReference>
<dbReference type="InterPro" id="IPR001734">
    <property type="entry name" value="Na/solute_symporter"/>
</dbReference>
<dbReference type="InterPro" id="IPR003661">
    <property type="entry name" value="HisK_dim/P_dom"/>
</dbReference>
<dbReference type="PATRIC" id="fig|1265313.6.peg.395"/>
<evidence type="ECO:0000256" key="10">
    <source>
        <dbReference type="ARBA" id="ARBA00023136"/>
    </source>
</evidence>
<evidence type="ECO:0000313" key="17">
    <source>
        <dbReference type="Proteomes" id="UP000029640"/>
    </source>
</evidence>
<reference evidence="16 17" key="1">
    <citation type="journal article" date="2014" name="Genome Announc.">
        <title>Genome Sequence of Gammaproteobacterial Pseudohaliea rubra Type Strain DSM 19751, Isolated from Coastal Seawater of the Mediterranean Sea.</title>
        <authorList>
            <person name="Spring S."/>
            <person name="Fiebig A."/>
            <person name="Riedel T."/>
            <person name="Goker M."/>
            <person name="Klenk H.P."/>
        </authorList>
    </citation>
    <scope>NUCLEOTIDE SEQUENCE [LARGE SCALE GENOMIC DNA]</scope>
    <source>
        <strain evidence="16 17">DSM 19751</strain>
    </source>
</reference>
<evidence type="ECO:0000256" key="7">
    <source>
        <dbReference type="ARBA" id="ARBA00022692"/>
    </source>
</evidence>
<feature type="coiled-coil region" evidence="12">
    <location>
        <begin position="751"/>
        <end position="806"/>
    </location>
</feature>
<dbReference type="GO" id="GO:0005886">
    <property type="term" value="C:plasma membrane"/>
    <property type="evidence" value="ECO:0007669"/>
    <property type="project" value="TreeGrafter"/>
</dbReference>
<evidence type="ECO:0000259" key="15">
    <source>
        <dbReference type="PROSITE" id="PS50110"/>
    </source>
</evidence>
<feature type="transmembrane region" description="Helical" evidence="13">
    <location>
        <begin position="43"/>
        <end position="61"/>
    </location>
</feature>
<evidence type="ECO:0000256" key="8">
    <source>
        <dbReference type="ARBA" id="ARBA00022777"/>
    </source>
</evidence>
<dbReference type="InterPro" id="IPR003594">
    <property type="entry name" value="HATPase_dom"/>
</dbReference>
<dbReference type="EMBL" id="AUVB01000013">
    <property type="protein sequence ID" value="KGE04926.1"/>
    <property type="molecule type" value="Genomic_DNA"/>
</dbReference>
<accession>A0A095XYT4</accession>
<dbReference type="PROSITE" id="PS50283">
    <property type="entry name" value="NA_SOLUT_SYMP_3"/>
    <property type="match status" value="1"/>
</dbReference>
<sequence>MTAPSNLLSLALLYIVLLFAIAWSSDRLGARSPAATSPRLRAFIYALTLGVFCSSWTFYGAVGSAAETPWSHAPIYLGPMLLFLLGWPVVRRLVQVGVEHRVTSIADYIGARYGKRQALSMLVTAVAAAAVLPYIALQFRALAQAWGTVVGGEAGAMGDTTLFVAIILAVFTILFGTRRMDGRERHLGVMNAVAVESVVKLLAFVAVAALALLYLRDADVRASLAADTLSPARAIDSADFYARTLISALAILCLPRQFHVSVVEAQTLEDARYARWLLPAYLGLFLVLAMPISLAGSLLAGASGTGAAPDTYTQWLPLALGEDWVGIAAFIGGISAATGMVIVATVSLAIMVTNEVAVPVAMRLQAGSPRLILGLGDRLRRVRQVTIVAILLAAWGVSRTLTGIPWLAEIGFMSFLAAAQLAPALLAGLYWRRAHGVAVTVGLLAGLGIWFYCAVLPAQLPPGSSLLAAGPFGIGWLSPVSLFGSAEGARLAHATGWSLGVNGGLLVLLSLLLTPSAADRRQARLFLSGEGESTVDDFELSLLRVSQLQALLPPLLGEEASTRLWRGIEASYEQRLLPGDRAPVFALRRVEAALAGVIGAASASRVLAQLEESRQLDFADLAGLVGDLNQQYSVNRSLLESTLESMLQGVSVVDRELRLVAWNTRYEKMFNYPERFLYVGSPIERVYRFNAERGILGRAGADSDAAVEKRLAFLRQGSTYRLQRRMPNGRVIDIRGNPMPQGGFVTTYIDITDYREVVEELEDAKKELEARVAYGSASLSETNAQLRRENRLRAAAEASLREANRRRGRFMSATSHDLLQPINAARLFVAALRNKVPGEGDVGETVGQIDDALHRAEQLIAELREMARLDSGRQKVTPAAFPAADLLRQLRDEFEPQARRAGVELRWVSSGLWLNSDRPLVYRVLQNLVANAIKYAAPGRVLIGLRRRPGTAEIQVLDQGPGIAPEDRARIFEEFERARAGRDDEGLGLGLAIVRRYADLLGLPLRLASEQGRGTLFSVQLLRASAEAHLAPAEAAPAAELELAGCEVLCLDNDARVRAGMSALLASLGCRVRSCADRQDLAAALAKKLPDVILADYHLDGDDNGVAAVAAMTGELSPSPPCIVISADDGETVRGAAREAGYRFLPKPVNPARLRALLIALRA</sequence>
<organism evidence="16 17">
    <name type="scientific">Pseudohaliea rubra DSM 19751</name>
    <dbReference type="NCBI Taxonomy" id="1265313"/>
    <lineage>
        <taxon>Bacteria</taxon>
        <taxon>Pseudomonadati</taxon>
        <taxon>Pseudomonadota</taxon>
        <taxon>Gammaproteobacteria</taxon>
        <taxon>Cellvibrionales</taxon>
        <taxon>Halieaceae</taxon>
        <taxon>Pseudohaliea</taxon>
    </lineage>
</organism>
<feature type="transmembrane region" description="Helical" evidence="13">
    <location>
        <begin position="324"/>
        <end position="353"/>
    </location>
</feature>
<feature type="transmembrane region" description="Helical" evidence="13">
    <location>
        <begin position="438"/>
        <end position="460"/>
    </location>
</feature>
<dbReference type="PANTHER" id="PTHR43047">
    <property type="entry name" value="TWO-COMPONENT HISTIDINE PROTEIN KINASE"/>
    <property type="match status" value="1"/>
</dbReference>
<feature type="domain" description="Histidine kinase" evidence="14">
    <location>
        <begin position="813"/>
        <end position="1025"/>
    </location>
</feature>
<dbReference type="CDD" id="cd00082">
    <property type="entry name" value="HisKA"/>
    <property type="match status" value="1"/>
</dbReference>
<evidence type="ECO:0000256" key="3">
    <source>
        <dbReference type="ARBA" id="ARBA00006434"/>
    </source>
</evidence>
<evidence type="ECO:0000256" key="11">
    <source>
        <dbReference type="PROSITE-ProRule" id="PRU00169"/>
    </source>
</evidence>
<dbReference type="PROSITE" id="PS50109">
    <property type="entry name" value="HIS_KIN"/>
    <property type="match status" value="1"/>
</dbReference>
<dbReference type="PROSITE" id="PS50110">
    <property type="entry name" value="RESPONSE_REGULATORY"/>
    <property type="match status" value="1"/>
</dbReference>
<protein>
    <recommendedName>
        <fullName evidence="4">histidine kinase</fullName>
        <ecNumber evidence="4">2.7.13.3</ecNumber>
    </recommendedName>
</protein>
<keyword evidence="17" id="KW-1185">Reference proteome</keyword>
<keyword evidence="10 13" id="KW-0472">Membrane</keyword>
<keyword evidence="8 16" id="KW-0418">Kinase</keyword>
<dbReference type="GO" id="GO:0009927">
    <property type="term" value="F:histidine phosphotransfer kinase activity"/>
    <property type="evidence" value="ECO:0007669"/>
    <property type="project" value="TreeGrafter"/>
</dbReference>